<dbReference type="PANTHER" id="PTHR41287">
    <property type="match status" value="1"/>
</dbReference>
<keyword evidence="3" id="KW-1185">Reference proteome</keyword>
<dbReference type="Gene3D" id="3.40.50.300">
    <property type="entry name" value="P-loop containing nucleotide triphosphate hydrolases"/>
    <property type="match status" value="1"/>
</dbReference>
<reference evidence="2 3" key="1">
    <citation type="submission" date="2018-12" db="EMBL/GenBank/DDBJ databases">
        <authorList>
            <consortium name="Pathogen Informatics"/>
        </authorList>
    </citation>
    <scope>NUCLEOTIDE SEQUENCE [LARGE SCALE GENOMIC DNA]</scope>
    <source>
        <strain evidence="2 3">NCTC13354</strain>
    </source>
</reference>
<organism evidence="2 3">
    <name type="scientific">Trueperella bialowiezensis</name>
    <dbReference type="NCBI Taxonomy" id="312285"/>
    <lineage>
        <taxon>Bacteria</taxon>
        <taxon>Bacillati</taxon>
        <taxon>Actinomycetota</taxon>
        <taxon>Actinomycetes</taxon>
        <taxon>Actinomycetales</taxon>
        <taxon>Actinomycetaceae</taxon>
        <taxon>Trueperella</taxon>
    </lineage>
</organism>
<accession>A0A3S4X5P4</accession>
<feature type="transmembrane region" description="Helical" evidence="1">
    <location>
        <begin position="459"/>
        <end position="481"/>
    </location>
</feature>
<dbReference type="InterPro" id="IPR027417">
    <property type="entry name" value="P-loop_NTPase"/>
</dbReference>
<sequence>MSLQSVGRIGAQRPRIETVPSDAVFFEPGEIAADLMALAGKPLDDWQAYVVRAARGQRADGRYAAFEVGINVPRQNGKNVIIEAVELDGLFMDPDCEVITHSAHLFSTARKAFRELEAIIRSSPDLFARVVGSEGKGLRDDVRGIKTSSAEMSIEIMPSADKPRGAKITYLARSAGSARGLTGDLVVLDEAYDLTADQIAAMMPTMAARTMDRNPQIYYTSSAGMPSSEVWEEVRARGLAGDSPRLAYFEWSADDDADSDDVDAWYQANPGLGVRIDEEYVAEAEYRGMDEERFRRERLGIWARVGDEQGLSDRQWARQLDEGSMPGDLVVFGLDVSPSRDSAAISVVSARGDGRLHVELVDHQVGTDWVVARAKELCDQWSPGGLVVDAGSAAGSLVGELLRARVKVIQVSGREYWQACGLAYDLFQQGALAHIGQEPLDEAVGNVKIKPKGDSLFTWARIDTAVTIGPWVAVTLAVAGWDKTKKRRPRKGGSSGWKVVAL</sequence>
<keyword evidence="1" id="KW-0472">Membrane</keyword>
<protein>
    <submittedName>
        <fullName evidence="2">Phage terminase-like protein, large subunit</fullName>
    </submittedName>
</protein>
<gene>
    <name evidence="2" type="ORF">NCTC13354_00937</name>
</gene>
<dbReference type="Proteomes" id="UP000269542">
    <property type="component" value="Chromosome"/>
</dbReference>
<dbReference type="KEGG" id="tbw:NCTC13354_00937"/>
<dbReference type="Gene3D" id="3.30.420.240">
    <property type="match status" value="1"/>
</dbReference>
<keyword evidence="1" id="KW-1133">Transmembrane helix</keyword>
<keyword evidence="1" id="KW-0812">Transmembrane</keyword>
<dbReference type="PANTHER" id="PTHR41287:SF1">
    <property type="entry name" value="PROTEIN YMFN"/>
    <property type="match status" value="1"/>
</dbReference>
<dbReference type="EMBL" id="LR134476">
    <property type="protein sequence ID" value="VEI13226.1"/>
    <property type="molecule type" value="Genomic_DNA"/>
</dbReference>
<dbReference type="AlphaFoldDB" id="A0A3S4X5P4"/>
<dbReference type="InterPro" id="IPR005021">
    <property type="entry name" value="Terminase_largesu-like"/>
</dbReference>
<evidence type="ECO:0000256" key="1">
    <source>
        <dbReference type="SAM" id="Phobius"/>
    </source>
</evidence>
<proteinExistence type="predicted"/>
<name>A0A3S4X5P4_9ACTO</name>
<evidence type="ECO:0000313" key="2">
    <source>
        <dbReference type="EMBL" id="VEI13226.1"/>
    </source>
</evidence>
<evidence type="ECO:0000313" key="3">
    <source>
        <dbReference type="Proteomes" id="UP000269542"/>
    </source>
</evidence>